<dbReference type="PANTHER" id="PTHR42852">
    <property type="entry name" value="THIOL:DISULFIDE INTERCHANGE PROTEIN DSBE"/>
    <property type="match status" value="1"/>
</dbReference>
<dbReference type="InterPro" id="IPR013766">
    <property type="entry name" value="Thioredoxin_domain"/>
</dbReference>
<feature type="chain" id="PRO_5045836564" evidence="2">
    <location>
        <begin position="29"/>
        <end position="231"/>
    </location>
</feature>
<dbReference type="Gene3D" id="3.40.30.10">
    <property type="entry name" value="Glutaredoxin"/>
    <property type="match status" value="1"/>
</dbReference>
<proteinExistence type="predicted"/>
<dbReference type="CDD" id="cd02966">
    <property type="entry name" value="TlpA_like_family"/>
    <property type="match status" value="1"/>
</dbReference>
<keyword evidence="5" id="KW-1185">Reference proteome</keyword>
<comment type="caution">
    <text evidence="4">The sequence shown here is derived from an EMBL/GenBank/DDBJ whole genome shotgun (WGS) entry which is preliminary data.</text>
</comment>
<evidence type="ECO:0000256" key="2">
    <source>
        <dbReference type="SAM" id="SignalP"/>
    </source>
</evidence>
<evidence type="ECO:0000313" key="4">
    <source>
        <dbReference type="EMBL" id="MBC2576340.1"/>
    </source>
</evidence>
<keyword evidence="2" id="KW-0732">Signal</keyword>
<dbReference type="Pfam" id="PF08534">
    <property type="entry name" value="Redoxin"/>
    <property type="match status" value="1"/>
</dbReference>
<feature type="region of interest" description="Disordered" evidence="1">
    <location>
        <begin position="33"/>
        <end position="77"/>
    </location>
</feature>
<feature type="domain" description="Thioredoxin" evidence="3">
    <location>
        <begin position="89"/>
        <end position="231"/>
    </location>
</feature>
<evidence type="ECO:0000256" key="1">
    <source>
        <dbReference type="SAM" id="MobiDB-lite"/>
    </source>
</evidence>
<protein>
    <submittedName>
        <fullName evidence="4">Redoxin family protein</fullName>
    </submittedName>
</protein>
<accession>A0ABR6TLZ9</accession>
<reference evidence="4 5" key="1">
    <citation type="submission" date="2020-05" db="EMBL/GenBank/DDBJ databases">
        <title>Draft genome of xy-202 and genomic insight in genome of the genus Peptostreptococcus.</title>
        <authorList>
            <person name="Zhang Z."/>
        </authorList>
    </citation>
    <scope>NUCLEOTIDE SEQUENCE [LARGE SCALE GENOMIC DNA]</scope>
    <source>
        <strain evidence="4 5">DSM 27025</strain>
    </source>
</reference>
<name>A0ABR6TLZ9_9FIRM</name>
<dbReference type="PROSITE" id="PS51257">
    <property type="entry name" value="PROKAR_LIPOPROTEIN"/>
    <property type="match status" value="1"/>
</dbReference>
<dbReference type="EMBL" id="JABGBW010000004">
    <property type="protein sequence ID" value="MBC2576340.1"/>
    <property type="molecule type" value="Genomic_DNA"/>
</dbReference>
<gene>
    <name evidence="4" type="ORF">HLB29_06540</name>
</gene>
<organism evidence="4 5">
    <name type="scientific">Peptostreptococcus canis</name>
    <dbReference type="NCBI Taxonomy" id="1159213"/>
    <lineage>
        <taxon>Bacteria</taxon>
        <taxon>Bacillati</taxon>
        <taxon>Bacillota</taxon>
        <taxon>Clostridia</taxon>
        <taxon>Peptostreptococcales</taxon>
        <taxon>Peptostreptococcaceae</taxon>
        <taxon>Peptostreptococcus</taxon>
    </lineage>
</organism>
<dbReference type="RefSeq" id="WP_185624365.1">
    <property type="nucleotide sequence ID" value="NZ_JABGBW010000004.1"/>
</dbReference>
<evidence type="ECO:0000313" key="5">
    <source>
        <dbReference type="Proteomes" id="UP000713904"/>
    </source>
</evidence>
<dbReference type="PROSITE" id="PS51352">
    <property type="entry name" value="THIOREDOXIN_2"/>
    <property type="match status" value="1"/>
</dbReference>
<sequence>MNLLKKNGMKVAAAFMVSTLVLVGCSNADTSKKDMKMDKEKSSMEMKKGKNMEKDKMHMEKDKMKKDDMHKDNMKKDDMMDKDKMNETMNKGEKLKDFTLMDVDGNKVKLSDYKGKKVYVKFWASWCSVCLDTLPETDKLAGKENDFEVISIVSPGFGNEKKEEEFKKWYKSLGYKNLKVLMDTNGEAIVKSLNIKGYPSSAYIGTDGVLVKFMPGYQNEEQIKTMMKEVK</sequence>
<dbReference type="InterPro" id="IPR036249">
    <property type="entry name" value="Thioredoxin-like_sf"/>
</dbReference>
<dbReference type="InterPro" id="IPR050553">
    <property type="entry name" value="Thioredoxin_ResA/DsbE_sf"/>
</dbReference>
<dbReference type="PANTHER" id="PTHR42852:SF16">
    <property type="entry name" value="THIOL:DISULFIDE INTERCHANGE PROTEIN TLPA"/>
    <property type="match status" value="1"/>
</dbReference>
<dbReference type="Proteomes" id="UP000713904">
    <property type="component" value="Unassembled WGS sequence"/>
</dbReference>
<dbReference type="SUPFAM" id="SSF52833">
    <property type="entry name" value="Thioredoxin-like"/>
    <property type="match status" value="1"/>
</dbReference>
<dbReference type="InterPro" id="IPR013740">
    <property type="entry name" value="Redoxin"/>
</dbReference>
<feature type="signal peptide" evidence="2">
    <location>
        <begin position="1"/>
        <end position="28"/>
    </location>
</feature>
<evidence type="ECO:0000259" key="3">
    <source>
        <dbReference type="PROSITE" id="PS51352"/>
    </source>
</evidence>